<dbReference type="InterPro" id="IPR033911">
    <property type="entry name" value="MetRS_core"/>
</dbReference>
<reference evidence="14 15" key="1">
    <citation type="submission" date="2024-08" db="EMBL/GenBank/DDBJ databases">
        <title>Gnathostoma spinigerum genome.</title>
        <authorList>
            <person name="Gonzalez-Bertolin B."/>
            <person name="Monzon S."/>
            <person name="Zaballos A."/>
            <person name="Jimenez P."/>
            <person name="Dekumyoy P."/>
            <person name="Varona S."/>
            <person name="Cuesta I."/>
            <person name="Sumanam S."/>
            <person name="Adisakwattana P."/>
            <person name="Gasser R.B."/>
            <person name="Hernandez-Gonzalez A."/>
            <person name="Young N.D."/>
            <person name="Perteguer M.J."/>
        </authorList>
    </citation>
    <scope>NUCLEOTIDE SEQUENCE [LARGE SCALE GENOMIC DNA]</scope>
    <source>
        <strain evidence="14">AL3</strain>
        <tissue evidence="14">Liver</tissue>
    </source>
</reference>
<evidence type="ECO:0000259" key="13">
    <source>
        <dbReference type="Pfam" id="PF09334"/>
    </source>
</evidence>
<keyword evidence="4" id="KW-0963">Cytoplasm</keyword>
<evidence type="ECO:0000256" key="4">
    <source>
        <dbReference type="ARBA" id="ARBA00022490"/>
    </source>
</evidence>
<comment type="similarity">
    <text evidence="12">Belongs to the class-I aminoacyl-tRNA synthetase family.</text>
</comment>
<evidence type="ECO:0000256" key="6">
    <source>
        <dbReference type="ARBA" id="ARBA00022741"/>
    </source>
</evidence>
<evidence type="ECO:0000256" key="9">
    <source>
        <dbReference type="ARBA" id="ARBA00023146"/>
    </source>
</evidence>
<dbReference type="PANTHER" id="PTHR45765">
    <property type="entry name" value="METHIONINE--TRNA LIGASE"/>
    <property type="match status" value="1"/>
</dbReference>
<evidence type="ECO:0000313" key="14">
    <source>
        <dbReference type="EMBL" id="MFH4982757.1"/>
    </source>
</evidence>
<evidence type="ECO:0000256" key="2">
    <source>
        <dbReference type="ARBA" id="ARBA00012838"/>
    </source>
</evidence>
<keyword evidence="15" id="KW-1185">Reference proteome</keyword>
<evidence type="ECO:0000256" key="8">
    <source>
        <dbReference type="ARBA" id="ARBA00022917"/>
    </source>
</evidence>
<keyword evidence="9 12" id="KW-0030">Aminoacyl-tRNA synthetase</keyword>
<comment type="caution">
    <text evidence="14">The sequence shown here is derived from an EMBL/GenBank/DDBJ whole genome shotgun (WGS) entry which is preliminary data.</text>
</comment>
<dbReference type="InterPro" id="IPR015413">
    <property type="entry name" value="Methionyl/Leucyl_tRNA_Synth"/>
</dbReference>
<dbReference type="PRINTS" id="PR01041">
    <property type="entry name" value="TRNASYNTHMET"/>
</dbReference>
<dbReference type="Proteomes" id="UP001608902">
    <property type="component" value="Unassembled WGS sequence"/>
</dbReference>
<organism evidence="14 15">
    <name type="scientific">Gnathostoma spinigerum</name>
    <dbReference type="NCBI Taxonomy" id="75299"/>
    <lineage>
        <taxon>Eukaryota</taxon>
        <taxon>Metazoa</taxon>
        <taxon>Ecdysozoa</taxon>
        <taxon>Nematoda</taxon>
        <taxon>Chromadorea</taxon>
        <taxon>Rhabditida</taxon>
        <taxon>Spirurina</taxon>
        <taxon>Gnathostomatomorpha</taxon>
        <taxon>Gnathostomatoidea</taxon>
        <taxon>Gnathostomatidae</taxon>
        <taxon>Gnathostoma</taxon>
    </lineage>
</organism>
<keyword evidence="6 12" id="KW-0547">Nucleotide-binding</keyword>
<dbReference type="InterPro" id="IPR001412">
    <property type="entry name" value="aa-tRNA-synth_I_CS"/>
</dbReference>
<dbReference type="SUPFAM" id="SSF52374">
    <property type="entry name" value="Nucleotidylyl transferase"/>
    <property type="match status" value="1"/>
</dbReference>
<dbReference type="GO" id="GO:0005524">
    <property type="term" value="F:ATP binding"/>
    <property type="evidence" value="ECO:0007669"/>
    <property type="project" value="UniProtKB-KW"/>
</dbReference>
<dbReference type="EC" id="6.1.1.10" evidence="2"/>
<dbReference type="Pfam" id="PF09334">
    <property type="entry name" value="tRNA-synt_1g"/>
    <property type="match status" value="1"/>
</dbReference>
<evidence type="ECO:0000313" key="15">
    <source>
        <dbReference type="Proteomes" id="UP001608902"/>
    </source>
</evidence>
<dbReference type="InterPro" id="IPR023458">
    <property type="entry name" value="Met-tRNA_ligase_1"/>
</dbReference>
<evidence type="ECO:0000256" key="7">
    <source>
        <dbReference type="ARBA" id="ARBA00022840"/>
    </source>
</evidence>
<dbReference type="AlphaFoldDB" id="A0ABD6F0Q4"/>
<dbReference type="Gene3D" id="2.20.28.20">
    <property type="entry name" value="Methionyl-tRNA synthetase, Zn-domain"/>
    <property type="match status" value="1"/>
</dbReference>
<comment type="catalytic activity">
    <reaction evidence="11">
        <text>tRNA(Met) + L-methionine + ATP = L-methionyl-tRNA(Met) + AMP + diphosphate</text>
        <dbReference type="Rhea" id="RHEA:13481"/>
        <dbReference type="Rhea" id="RHEA-COMP:9667"/>
        <dbReference type="Rhea" id="RHEA-COMP:9698"/>
        <dbReference type="ChEBI" id="CHEBI:30616"/>
        <dbReference type="ChEBI" id="CHEBI:33019"/>
        <dbReference type="ChEBI" id="CHEBI:57844"/>
        <dbReference type="ChEBI" id="CHEBI:78442"/>
        <dbReference type="ChEBI" id="CHEBI:78530"/>
        <dbReference type="ChEBI" id="CHEBI:456215"/>
        <dbReference type="EC" id="6.1.1.10"/>
    </reaction>
</comment>
<dbReference type="PROSITE" id="PS00178">
    <property type="entry name" value="AA_TRNA_LIGASE_I"/>
    <property type="match status" value="1"/>
</dbReference>
<dbReference type="NCBIfam" id="TIGR00398">
    <property type="entry name" value="metG"/>
    <property type="match status" value="1"/>
</dbReference>
<evidence type="ECO:0000256" key="11">
    <source>
        <dbReference type="ARBA" id="ARBA00047364"/>
    </source>
</evidence>
<name>A0ABD6F0Q4_9BILA</name>
<protein>
    <recommendedName>
        <fullName evidence="3">Methionine--tRNA ligase, cytoplasmic</fullName>
        <ecNumber evidence="2">6.1.1.10</ecNumber>
    </recommendedName>
    <alternativeName>
        <fullName evidence="10">Methionyl-tRNA synthetase</fullName>
    </alternativeName>
</protein>
<dbReference type="GO" id="GO:0005737">
    <property type="term" value="C:cytoplasm"/>
    <property type="evidence" value="ECO:0007669"/>
    <property type="project" value="UniProtKB-SubCell"/>
</dbReference>
<proteinExistence type="inferred from homology"/>
<dbReference type="SUPFAM" id="SSF57770">
    <property type="entry name" value="Methionyl-tRNA synthetase (MetRS), Zn-domain"/>
    <property type="match status" value="1"/>
</dbReference>
<dbReference type="GO" id="GO:0004825">
    <property type="term" value="F:methionine-tRNA ligase activity"/>
    <property type="evidence" value="ECO:0007669"/>
    <property type="project" value="UniProtKB-EC"/>
</dbReference>
<evidence type="ECO:0000256" key="10">
    <source>
        <dbReference type="ARBA" id="ARBA00030904"/>
    </source>
</evidence>
<keyword evidence="8 12" id="KW-0648">Protein biosynthesis</keyword>
<evidence type="ECO:0000256" key="3">
    <source>
        <dbReference type="ARBA" id="ARBA00018335"/>
    </source>
</evidence>
<dbReference type="InterPro" id="IPR029038">
    <property type="entry name" value="MetRS_Zn"/>
</dbReference>
<feature type="domain" description="Methionyl/Leucyl tRNA synthetase" evidence="13">
    <location>
        <begin position="48"/>
        <end position="381"/>
    </location>
</feature>
<dbReference type="GO" id="GO:0006412">
    <property type="term" value="P:translation"/>
    <property type="evidence" value="ECO:0007669"/>
    <property type="project" value="UniProtKB-KW"/>
</dbReference>
<evidence type="ECO:0000256" key="1">
    <source>
        <dbReference type="ARBA" id="ARBA00004496"/>
    </source>
</evidence>
<sequence length="381" mass="44080">MTGVLSRAVEEDSAKAVKNVVECWFRSPEFMERSSGRKILPSKVKRNVLITAALPYVNNVPHLGNIIGCVLSADVFSRYCRLKDYHCLYVCGTDEYGTATETKALKEGLTPKQICDKYHKIHKEIYDWFNIDFDHFGRTTNDFQKEIAQDIFMKLYNNGHTSIKTVDQLHCENCQRFLADRFVHGECPFCHYEDARGDQCDSCGRVINVMELINPRCQLCGSAPATKESTHIFLNLDDLQEDVINHMNEQLKYEENHWTPTAVSITKGWIKRGLEKRCITRDLSWGTPVPLREFSDKVFYVWFDAPIGYLSITEELLGDDWIKWWKNPEEVKLYHFVGKDNVAFHSVMFPASLFGTKDKWTLVNSLCATEYLNYEDAKFSK</sequence>
<keyword evidence="7 12" id="KW-0067">ATP-binding</keyword>
<accession>A0ABD6F0Q4</accession>
<comment type="subcellular location">
    <subcellularLocation>
        <location evidence="1">Cytoplasm</location>
    </subcellularLocation>
</comment>
<dbReference type="EMBL" id="JBGFUD010010027">
    <property type="protein sequence ID" value="MFH4982757.1"/>
    <property type="molecule type" value="Genomic_DNA"/>
</dbReference>
<dbReference type="InterPro" id="IPR014758">
    <property type="entry name" value="Met-tRNA_synth"/>
</dbReference>
<keyword evidence="5 12" id="KW-0436">Ligase</keyword>
<dbReference type="PANTHER" id="PTHR45765:SF1">
    <property type="entry name" value="METHIONINE--TRNA LIGASE, CYTOPLASMIC"/>
    <property type="match status" value="1"/>
</dbReference>
<evidence type="ECO:0000256" key="5">
    <source>
        <dbReference type="ARBA" id="ARBA00022598"/>
    </source>
</evidence>
<dbReference type="InterPro" id="IPR014729">
    <property type="entry name" value="Rossmann-like_a/b/a_fold"/>
</dbReference>
<dbReference type="Gene3D" id="3.40.50.620">
    <property type="entry name" value="HUPs"/>
    <property type="match status" value="1"/>
</dbReference>
<dbReference type="CDD" id="cd00814">
    <property type="entry name" value="MetRS_core"/>
    <property type="match status" value="1"/>
</dbReference>
<dbReference type="FunFam" id="2.20.28.20:FF:000001">
    <property type="entry name" value="Methionine--tRNA ligase"/>
    <property type="match status" value="1"/>
</dbReference>
<gene>
    <name evidence="14" type="ORF">AB6A40_009466</name>
</gene>
<evidence type="ECO:0000256" key="12">
    <source>
        <dbReference type="RuleBase" id="RU363039"/>
    </source>
</evidence>